<feature type="region of interest" description="Disordered" evidence="1">
    <location>
        <begin position="1"/>
        <end position="86"/>
    </location>
</feature>
<dbReference type="Proteomes" id="UP000007431">
    <property type="component" value="Unassembled WGS sequence"/>
</dbReference>
<organism evidence="3">
    <name type="scientific">Schizophyllum commune (strain H4-8 / FGSC 9210)</name>
    <name type="common">Split gill fungus</name>
    <dbReference type="NCBI Taxonomy" id="578458"/>
    <lineage>
        <taxon>Eukaryota</taxon>
        <taxon>Fungi</taxon>
        <taxon>Dikarya</taxon>
        <taxon>Basidiomycota</taxon>
        <taxon>Agaricomycotina</taxon>
        <taxon>Agaricomycetes</taxon>
        <taxon>Agaricomycetidae</taxon>
        <taxon>Agaricales</taxon>
        <taxon>Schizophyllaceae</taxon>
        <taxon>Schizophyllum</taxon>
    </lineage>
</organism>
<gene>
    <name evidence="2" type="ORF">SCHCODRAFT_114399</name>
</gene>
<accession>D8QKN3</accession>
<dbReference type="GeneID" id="9593262"/>
<feature type="compositionally biased region" description="Low complexity" evidence="1">
    <location>
        <begin position="12"/>
        <end position="26"/>
    </location>
</feature>
<evidence type="ECO:0000313" key="2">
    <source>
        <dbReference type="EMBL" id="EFI91642.1"/>
    </source>
</evidence>
<dbReference type="VEuPathDB" id="FungiDB:SCHCODRAFT_02645347"/>
<dbReference type="AlphaFoldDB" id="D8QKN3"/>
<dbReference type="RefSeq" id="XP_003026545.1">
    <property type="nucleotide sequence ID" value="XM_003026499.1"/>
</dbReference>
<dbReference type="EMBL" id="GL377316">
    <property type="protein sequence ID" value="EFI91642.1"/>
    <property type="molecule type" value="Genomic_DNA"/>
</dbReference>
<reference evidence="2 3" key="1">
    <citation type="journal article" date="2010" name="Nat. Biotechnol.">
        <title>Genome sequence of the model mushroom Schizophyllum commune.</title>
        <authorList>
            <person name="Ohm R.A."/>
            <person name="de Jong J.F."/>
            <person name="Lugones L.G."/>
            <person name="Aerts A."/>
            <person name="Kothe E."/>
            <person name="Stajich J.E."/>
            <person name="de Vries R.P."/>
            <person name="Record E."/>
            <person name="Levasseur A."/>
            <person name="Baker S.E."/>
            <person name="Bartholomew K.A."/>
            <person name="Coutinho P.M."/>
            <person name="Erdmann S."/>
            <person name="Fowler T.J."/>
            <person name="Gathman A.C."/>
            <person name="Lombard V."/>
            <person name="Henrissat B."/>
            <person name="Knabe N."/>
            <person name="Kuees U."/>
            <person name="Lilly W.W."/>
            <person name="Lindquist E."/>
            <person name="Lucas S."/>
            <person name="Magnuson J.K."/>
            <person name="Piumi F."/>
            <person name="Raudaskoski M."/>
            <person name="Salamov A."/>
            <person name="Schmutz J."/>
            <person name="Schwarze F.W.M.R."/>
            <person name="vanKuyk P.A."/>
            <person name="Horton J.S."/>
            <person name="Grigoriev I.V."/>
            <person name="Woesten H.A.B."/>
        </authorList>
    </citation>
    <scope>NUCLEOTIDE SEQUENCE [LARGE SCALE GENOMIC DNA]</scope>
    <source>
        <strain evidence="3">H4-8 / FGSC 9210</strain>
    </source>
</reference>
<protein>
    <submittedName>
        <fullName evidence="2">Uncharacterized protein</fullName>
    </submittedName>
</protein>
<sequence>MTGDRLALTPMSSRTTASSSSDGDSAQPWEAQAPQPGHALEEPREQDERPTKQDEEPRKQVTFASGTQFESPTATARKSNKWDPSRSRRHLVYAIKLTEEGFRGWSAAHLSPPPADLEGEALEGQGRPLEEQGIPPEEQWKALKGVMSCLIPWDCSEDFDLPVVKESYVTLARDGDERVPVVPLADNRARARHHRRPPPEEVIAQVAEAMFQPGAVPEWYQVAR</sequence>
<proteinExistence type="predicted"/>
<dbReference type="HOGENOM" id="CLU_1235664_0_0_1"/>
<name>D8QKN3_SCHCM</name>
<feature type="compositionally biased region" description="Polar residues" evidence="1">
    <location>
        <begin position="62"/>
        <end position="77"/>
    </location>
</feature>
<feature type="non-terminal residue" evidence="2">
    <location>
        <position position="224"/>
    </location>
</feature>
<evidence type="ECO:0000313" key="3">
    <source>
        <dbReference type="Proteomes" id="UP000007431"/>
    </source>
</evidence>
<evidence type="ECO:0000256" key="1">
    <source>
        <dbReference type="SAM" id="MobiDB-lite"/>
    </source>
</evidence>
<keyword evidence="3" id="KW-1185">Reference proteome</keyword>
<dbReference type="OrthoDB" id="3082527at2759"/>
<dbReference type="InParanoid" id="D8QKN3"/>
<dbReference type="KEGG" id="scm:SCHCO_02645347"/>
<feature type="compositionally biased region" description="Basic and acidic residues" evidence="1">
    <location>
        <begin position="39"/>
        <end position="59"/>
    </location>
</feature>